<dbReference type="Pfam" id="PF02449">
    <property type="entry name" value="Glyco_hydro_42"/>
    <property type="match status" value="1"/>
</dbReference>
<dbReference type="InterPro" id="IPR003476">
    <property type="entry name" value="Glyco_hydro_42"/>
</dbReference>
<dbReference type="CDD" id="cd03143">
    <property type="entry name" value="A4_beta-galactosidase_middle_domain"/>
    <property type="match status" value="1"/>
</dbReference>
<dbReference type="Pfam" id="PF08533">
    <property type="entry name" value="Glyco_hydro_42C"/>
    <property type="match status" value="1"/>
</dbReference>
<dbReference type="InterPro" id="IPR013780">
    <property type="entry name" value="Glyco_hydro_b"/>
</dbReference>
<comment type="similarity">
    <text evidence="2 6">Belongs to the glycosyl hydrolase 42 family.</text>
</comment>
<dbReference type="GO" id="GO:0004565">
    <property type="term" value="F:beta-galactosidase activity"/>
    <property type="evidence" value="ECO:0007669"/>
    <property type="project" value="UniProtKB-EC"/>
</dbReference>
<dbReference type="GO" id="GO:0046872">
    <property type="term" value="F:metal ion binding"/>
    <property type="evidence" value="ECO:0007669"/>
    <property type="project" value="UniProtKB-KW"/>
</dbReference>
<proteinExistence type="inferred from homology"/>
<feature type="active site" description="Nucleophile" evidence="7">
    <location>
        <position position="305"/>
    </location>
</feature>
<evidence type="ECO:0000313" key="13">
    <source>
        <dbReference type="EMBL" id="TQL75475.1"/>
    </source>
</evidence>
<organism evidence="13 14">
    <name type="scientific">Stackebrandtia endophytica</name>
    <dbReference type="NCBI Taxonomy" id="1496996"/>
    <lineage>
        <taxon>Bacteria</taxon>
        <taxon>Bacillati</taxon>
        <taxon>Actinomycetota</taxon>
        <taxon>Actinomycetes</taxon>
        <taxon>Glycomycetales</taxon>
        <taxon>Glycomycetaceae</taxon>
        <taxon>Stackebrandtia</taxon>
    </lineage>
</organism>
<feature type="domain" description="Beta-galactosidase trimerisation" evidence="11">
    <location>
        <begin position="393"/>
        <end position="588"/>
    </location>
</feature>
<dbReference type="Proteomes" id="UP000317043">
    <property type="component" value="Unassembled WGS sequence"/>
</dbReference>
<dbReference type="GO" id="GO:0009341">
    <property type="term" value="C:beta-galactosidase complex"/>
    <property type="evidence" value="ECO:0007669"/>
    <property type="project" value="InterPro"/>
</dbReference>
<dbReference type="EMBL" id="VFOW01000001">
    <property type="protein sequence ID" value="TQL75475.1"/>
    <property type="molecule type" value="Genomic_DNA"/>
</dbReference>
<keyword evidence="5 6" id="KW-0326">Glycosidase</keyword>
<evidence type="ECO:0000256" key="9">
    <source>
        <dbReference type="PIRSR" id="PIRSR001084-3"/>
    </source>
</evidence>
<dbReference type="OrthoDB" id="9800974at2"/>
<dbReference type="PANTHER" id="PTHR36447">
    <property type="entry name" value="BETA-GALACTOSIDASE GANA"/>
    <property type="match status" value="1"/>
</dbReference>
<evidence type="ECO:0000259" key="12">
    <source>
        <dbReference type="Pfam" id="PF08533"/>
    </source>
</evidence>
<evidence type="ECO:0000256" key="2">
    <source>
        <dbReference type="ARBA" id="ARBA00005940"/>
    </source>
</evidence>
<keyword evidence="9" id="KW-0862">Zinc</keyword>
<keyword evidence="4 6" id="KW-0378">Hydrolase</keyword>
<reference evidence="13 14" key="1">
    <citation type="submission" date="2019-06" db="EMBL/GenBank/DDBJ databases">
        <title>Sequencing the genomes of 1000 actinobacteria strains.</title>
        <authorList>
            <person name="Klenk H.-P."/>
        </authorList>
    </citation>
    <scope>NUCLEOTIDE SEQUENCE [LARGE SCALE GENOMIC DNA]</scope>
    <source>
        <strain evidence="13 14">DSM 45928</strain>
    </source>
</reference>
<dbReference type="AlphaFoldDB" id="A0A543ASI6"/>
<comment type="catalytic activity">
    <reaction evidence="1 6">
        <text>Hydrolysis of terminal non-reducing beta-D-galactose residues in beta-D-galactosides.</text>
        <dbReference type="EC" id="3.2.1.23"/>
    </reaction>
</comment>
<comment type="caution">
    <text evidence="13">The sequence shown here is derived from an EMBL/GenBank/DDBJ whole genome shotgun (WGS) entry which is preliminary data.</text>
</comment>
<dbReference type="Gene3D" id="3.20.20.80">
    <property type="entry name" value="Glycosidases"/>
    <property type="match status" value="1"/>
</dbReference>
<evidence type="ECO:0000256" key="4">
    <source>
        <dbReference type="ARBA" id="ARBA00022801"/>
    </source>
</evidence>
<dbReference type="SUPFAM" id="SSF52317">
    <property type="entry name" value="Class I glutamine amidotransferase-like"/>
    <property type="match status" value="1"/>
</dbReference>
<feature type="binding site" evidence="9">
    <location>
        <position position="158"/>
    </location>
    <ligand>
        <name>Zn(2+)</name>
        <dbReference type="ChEBI" id="CHEBI:29105"/>
    </ligand>
</feature>
<keyword evidence="14" id="KW-1185">Reference proteome</keyword>
<dbReference type="SUPFAM" id="SSF51445">
    <property type="entry name" value="(Trans)glycosidases"/>
    <property type="match status" value="1"/>
</dbReference>
<feature type="domain" description="Glycoside hydrolase family 42 N-terminal" evidence="10">
    <location>
        <begin position="15"/>
        <end position="380"/>
    </location>
</feature>
<evidence type="ECO:0000259" key="10">
    <source>
        <dbReference type="Pfam" id="PF02449"/>
    </source>
</evidence>
<name>A0A543ASI6_9ACTN</name>
<dbReference type="PANTHER" id="PTHR36447:SF1">
    <property type="entry name" value="BETA-GALACTOSIDASE GANA"/>
    <property type="match status" value="1"/>
</dbReference>
<evidence type="ECO:0000256" key="6">
    <source>
        <dbReference type="PIRNR" id="PIRNR001084"/>
    </source>
</evidence>
<evidence type="ECO:0000256" key="3">
    <source>
        <dbReference type="ARBA" id="ARBA00012756"/>
    </source>
</evidence>
<feature type="domain" description="Beta-galactosidase C-terminal" evidence="12">
    <location>
        <begin position="598"/>
        <end position="641"/>
    </location>
</feature>
<evidence type="ECO:0000256" key="7">
    <source>
        <dbReference type="PIRSR" id="PIRSR001084-1"/>
    </source>
</evidence>
<sequence>MRWPTGVAGLCFGADYHPEHWPRHIWIQDMDLMRQAGVNLVTVGSTAWSRLEPAEGEYEFDWLDDTLDLLADNDIRAILAIPTSSPPPWFGLRHPDALTVDDRGNRLGHGSRDTYCVCAPAYRSACLRLTRELATRYRHHPALSIWQVHTTYRTVCHCDHSSRSFQLWLRERHGDLATLNEAWSTAVWGQRYSDWAQITAPRATTDAPNPAQALDFRRFNSDEMLTHFGEQQTVLRQYTPHIPVTTTFEIGDDVPIDHWRWSKEVDIVSMASYPDRVDRGAEEQTAFIADLARSLAGGRPWLLKEQATGLIHTPDGPHTFEPGRLERHAMTQIARGARGVMFEQWRAPTGGATAWRSAMLPHAGPNTRLFREIRRLGDMLPGLAELDGAAVRAKVAIMWDEPSWWALTGPSAPTPHVDYLGVVRQAHRVLWRHDVLTDFTAGETDLSGYRLAIIPHLYLATETIADNLAGWVAQGGTAVITYLSGTTDHTGRIHAGGLSGVFASLIGVRGEEAYPMLPDQSVRLSNGATGRVWSEHLHLDGAETICGYRGGTLDRQPAITRHALGDGHVWYVSTQLDDTDFTDLLDAIGILPSEADPDVETVERETDDDTYRIVINHGDKPTAINATGTDLVSGKPAEGGYQFLL</sequence>
<dbReference type="InterPro" id="IPR013529">
    <property type="entry name" value="Glyco_hydro_42_N"/>
</dbReference>
<dbReference type="InterPro" id="IPR017853">
    <property type="entry name" value="GH"/>
</dbReference>
<keyword evidence="9" id="KW-0479">Metal-binding</keyword>
<dbReference type="InterPro" id="IPR029062">
    <property type="entry name" value="Class_I_gatase-like"/>
</dbReference>
<dbReference type="GO" id="GO:0006012">
    <property type="term" value="P:galactose metabolic process"/>
    <property type="evidence" value="ECO:0007669"/>
    <property type="project" value="InterPro"/>
</dbReference>
<dbReference type="EC" id="3.2.1.23" evidence="3 6"/>
<protein>
    <recommendedName>
        <fullName evidence="3 6">Beta-galactosidase</fullName>
        <shortName evidence="6">Beta-gal</shortName>
        <ecNumber evidence="3 6">3.2.1.23</ecNumber>
    </recommendedName>
</protein>
<dbReference type="InParanoid" id="A0A543ASI6"/>
<dbReference type="Gene3D" id="2.60.40.1180">
    <property type="entry name" value="Golgi alpha-mannosidase II"/>
    <property type="match status" value="1"/>
</dbReference>
<dbReference type="Pfam" id="PF08532">
    <property type="entry name" value="Glyco_hydro_42M"/>
    <property type="match status" value="1"/>
</dbReference>
<evidence type="ECO:0000313" key="14">
    <source>
        <dbReference type="Proteomes" id="UP000317043"/>
    </source>
</evidence>
<feature type="binding site" evidence="9">
    <location>
        <position position="116"/>
    </location>
    <ligand>
        <name>Zn(2+)</name>
        <dbReference type="ChEBI" id="CHEBI:29105"/>
    </ligand>
</feature>
<dbReference type="Gene3D" id="3.40.50.880">
    <property type="match status" value="1"/>
</dbReference>
<dbReference type="InterPro" id="IPR013738">
    <property type="entry name" value="Beta_galactosidase_Trimer"/>
</dbReference>
<evidence type="ECO:0000256" key="5">
    <source>
        <dbReference type="ARBA" id="ARBA00023295"/>
    </source>
</evidence>
<accession>A0A543ASI6</accession>
<feature type="binding site" evidence="8">
    <location>
        <position position="112"/>
    </location>
    <ligand>
        <name>substrate</name>
    </ligand>
</feature>
<gene>
    <name evidence="13" type="ORF">FB566_0980</name>
</gene>
<evidence type="ECO:0000256" key="8">
    <source>
        <dbReference type="PIRSR" id="PIRSR001084-2"/>
    </source>
</evidence>
<feature type="binding site" evidence="9">
    <location>
        <position position="156"/>
    </location>
    <ligand>
        <name>Zn(2+)</name>
        <dbReference type="ChEBI" id="CHEBI:29105"/>
    </ligand>
</feature>
<evidence type="ECO:0000256" key="1">
    <source>
        <dbReference type="ARBA" id="ARBA00001412"/>
    </source>
</evidence>
<dbReference type="InterPro" id="IPR013739">
    <property type="entry name" value="Beta_galactosidase_C"/>
</dbReference>
<dbReference type="PIRSF" id="PIRSF001084">
    <property type="entry name" value="B-galactosidase"/>
    <property type="match status" value="1"/>
</dbReference>
<evidence type="ECO:0000259" key="11">
    <source>
        <dbReference type="Pfam" id="PF08532"/>
    </source>
</evidence>